<accession>A0A816HWU5</accession>
<comment type="caution">
    <text evidence="4">The sequence shown here is derived from an EMBL/GenBank/DDBJ whole genome shotgun (WGS) entry which is preliminary data.</text>
</comment>
<dbReference type="EMBL" id="CAJNOR010020526">
    <property type="protein sequence ID" value="CAF1690599.1"/>
    <property type="molecule type" value="Genomic_DNA"/>
</dbReference>
<evidence type="ECO:0000313" key="4">
    <source>
        <dbReference type="EMBL" id="CAF1690599.1"/>
    </source>
</evidence>
<gene>
    <name evidence="4" type="ORF">XAT740_LOCUS63806</name>
</gene>
<proteinExistence type="inferred from homology"/>
<feature type="domain" description="AIG1-type G" evidence="3">
    <location>
        <begin position="22"/>
        <end position="82"/>
    </location>
</feature>
<dbReference type="InterPro" id="IPR006703">
    <property type="entry name" value="G_AIG1"/>
</dbReference>
<keyword evidence="5" id="KW-1185">Reference proteome</keyword>
<comment type="similarity">
    <text evidence="1">Belongs to the TRAFAC class TrmE-Era-EngA-EngB-Septin-like GTPase superfamily. AIG1/Toc34/Toc159-like paraseptin GTPase family. IAN subfamily.</text>
</comment>
<evidence type="ECO:0000256" key="2">
    <source>
        <dbReference type="ARBA" id="ARBA00022741"/>
    </source>
</evidence>
<evidence type="ECO:0000313" key="5">
    <source>
        <dbReference type="Proteomes" id="UP000663828"/>
    </source>
</evidence>
<organism evidence="4 5">
    <name type="scientific">Adineta ricciae</name>
    <name type="common">Rotifer</name>
    <dbReference type="NCBI Taxonomy" id="249248"/>
    <lineage>
        <taxon>Eukaryota</taxon>
        <taxon>Metazoa</taxon>
        <taxon>Spiralia</taxon>
        <taxon>Gnathifera</taxon>
        <taxon>Rotifera</taxon>
        <taxon>Eurotatoria</taxon>
        <taxon>Bdelloidea</taxon>
        <taxon>Adinetida</taxon>
        <taxon>Adinetidae</taxon>
        <taxon>Adineta</taxon>
    </lineage>
</organism>
<dbReference type="Proteomes" id="UP000663828">
    <property type="component" value="Unassembled WGS sequence"/>
</dbReference>
<reference evidence="4" key="1">
    <citation type="submission" date="2021-02" db="EMBL/GenBank/DDBJ databases">
        <authorList>
            <person name="Nowell W R."/>
        </authorList>
    </citation>
    <scope>NUCLEOTIDE SEQUENCE</scope>
</reference>
<dbReference type="InterPro" id="IPR027417">
    <property type="entry name" value="P-loop_NTPase"/>
</dbReference>
<keyword evidence="2" id="KW-0547">Nucleotide-binding</keyword>
<dbReference type="AlphaFoldDB" id="A0A816HWU5"/>
<dbReference type="SUPFAM" id="SSF52540">
    <property type="entry name" value="P-loop containing nucleoside triphosphate hydrolases"/>
    <property type="match status" value="1"/>
</dbReference>
<feature type="non-terminal residue" evidence="4">
    <location>
        <position position="85"/>
    </location>
</feature>
<dbReference type="GO" id="GO:0005525">
    <property type="term" value="F:GTP binding"/>
    <property type="evidence" value="ECO:0007669"/>
    <property type="project" value="InterPro"/>
</dbReference>
<name>A0A816HWU5_ADIRI</name>
<evidence type="ECO:0000259" key="3">
    <source>
        <dbReference type="Pfam" id="PF04548"/>
    </source>
</evidence>
<dbReference type="Pfam" id="PF04548">
    <property type="entry name" value="AIG1"/>
    <property type="match status" value="1"/>
</dbReference>
<protein>
    <recommendedName>
        <fullName evidence="3">AIG1-type G domain-containing protein</fullName>
    </recommendedName>
</protein>
<dbReference type="Gene3D" id="3.40.50.300">
    <property type="entry name" value="P-loop containing nucleotide triphosphate hydrolases"/>
    <property type="match status" value="1"/>
</dbReference>
<sequence length="85" mass="9349">MDTQDLAESNDNSVSAETFVFILLGNTGVGKSFLANILLCDDVFEHECSPSSVTHATEFRTFTFKGKTFIIFNIPGLIEDNQEAV</sequence>
<evidence type="ECO:0000256" key="1">
    <source>
        <dbReference type="ARBA" id="ARBA00008535"/>
    </source>
</evidence>